<evidence type="ECO:0000256" key="3">
    <source>
        <dbReference type="ARBA" id="ARBA00022475"/>
    </source>
</evidence>
<keyword evidence="2" id="KW-0813">Transport</keyword>
<feature type="transmembrane region" description="Helical" evidence="8">
    <location>
        <begin position="326"/>
        <end position="348"/>
    </location>
</feature>
<evidence type="ECO:0000256" key="7">
    <source>
        <dbReference type="SAM" id="MobiDB-lite"/>
    </source>
</evidence>
<evidence type="ECO:0000256" key="4">
    <source>
        <dbReference type="ARBA" id="ARBA00022692"/>
    </source>
</evidence>
<dbReference type="Proteomes" id="UP001589700">
    <property type="component" value="Unassembled WGS sequence"/>
</dbReference>
<evidence type="ECO:0000256" key="8">
    <source>
        <dbReference type="SAM" id="Phobius"/>
    </source>
</evidence>
<keyword evidence="6 8" id="KW-0472">Membrane</keyword>
<feature type="region of interest" description="Disordered" evidence="7">
    <location>
        <begin position="534"/>
        <end position="573"/>
    </location>
</feature>
<feature type="transmembrane region" description="Helical" evidence="8">
    <location>
        <begin position="61"/>
        <end position="80"/>
    </location>
</feature>
<feature type="transmembrane region" description="Helical" evidence="8">
    <location>
        <begin position="186"/>
        <end position="208"/>
    </location>
</feature>
<dbReference type="PANTHER" id="PTHR23501:SF197">
    <property type="entry name" value="COMD"/>
    <property type="match status" value="1"/>
</dbReference>
<comment type="subcellular location">
    <subcellularLocation>
        <location evidence="1">Cell membrane</location>
        <topology evidence="1">Multi-pass membrane protein</topology>
    </subcellularLocation>
</comment>
<dbReference type="InterPro" id="IPR011701">
    <property type="entry name" value="MFS"/>
</dbReference>
<name>A0ABV5JPG1_9ACTN</name>
<feature type="transmembrane region" description="Helical" evidence="8">
    <location>
        <begin position="290"/>
        <end position="314"/>
    </location>
</feature>
<evidence type="ECO:0000313" key="11">
    <source>
        <dbReference type="Proteomes" id="UP001589700"/>
    </source>
</evidence>
<feature type="transmembrane region" description="Helical" evidence="8">
    <location>
        <begin position="126"/>
        <end position="147"/>
    </location>
</feature>
<dbReference type="NCBIfam" id="TIGR00711">
    <property type="entry name" value="efflux_EmrB"/>
    <property type="match status" value="1"/>
</dbReference>
<dbReference type="InterPro" id="IPR020846">
    <property type="entry name" value="MFS_dom"/>
</dbReference>
<feature type="transmembrane region" description="Helical" evidence="8">
    <location>
        <begin position="380"/>
        <end position="405"/>
    </location>
</feature>
<dbReference type="PROSITE" id="PS50850">
    <property type="entry name" value="MFS"/>
    <property type="match status" value="1"/>
</dbReference>
<evidence type="ECO:0000313" key="10">
    <source>
        <dbReference type="EMBL" id="MFB9258993.1"/>
    </source>
</evidence>
<keyword evidence="3" id="KW-1003">Cell membrane</keyword>
<dbReference type="PANTHER" id="PTHR23501">
    <property type="entry name" value="MAJOR FACILITATOR SUPERFAMILY"/>
    <property type="match status" value="1"/>
</dbReference>
<feature type="domain" description="Major facilitator superfamily (MFS) profile" evidence="9">
    <location>
        <begin position="27"/>
        <end position="519"/>
    </location>
</feature>
<feature type="transmembrane region" description="Helical" evidence="8">
    <location>
        <begin position="496"/>
        <end position="515"/>
    </location>
</feature>
<feature type="transmembrane region" description="Helical" evidence="8">
    <location>
        <begin position="251"/>
        <end position="270"/>
    </location>
</feature>
<gene>
    <name evidence="10" type="ORF">ACFFVD_04190</name>
</gene>
<dbReference type="RefSeq" id="WP_182633132.1">
    <property type="nucleotide sequence ID" value="NZ_JAALDM010000229.1"/>
</dbReference>
<feature type="transmembrane region" description="Helical" evidence="8">
    <location>
        <begin position="426"/>
        <end position="445"/>
    </location>
</feature>
<organism evidence="10 11">
    <name type="scientific">Dietzia aerolata</name>
    <dbReference type="NCBI Taxonomy" id="595984"/>
    <lineage>
        <taxon>Bacteria</taxon>
        <taxon>Bacillati</taxon>
        <taxon>Actinomycetota</taxon>
        <taxon>Actinomycetes</taxon>
        <taxon>Mycobacteriales</taxon>
        <taxon>Dietziaceae</taxon>
        <taxon>Dietzia</taxon>
    </lineage>
</organism>
<dbReference type="Gene3D" id="1.20.1720.10">
    <property type="entry name" value="Multidrug resistance protein D"/>
    <property type="match status" value="1"/>
</dbReference>
<dbReference type="EMBL" id="JBHMDY010000002">
    <property type="protein sequence ID" value="MFB9258993.1"/>
    <property type="molecule type" value="Genomic_DNA"/>
</dbReference>
<evidence type="ECO:0000256" key="6">
    <source>
        <dbReference type="ARBA" id="ARBA00023136"/>
    </source>
</evidence>
<dbReference type="Gene3D" id="1.20.1250.20">
    <property type="entry name" value="MFS general substrate transporter like domains"/>
    <property type="match status" value="1"/>
</dbReference>
<dbReference type="CDD" id="cd17502">
    <property type="entry name" value="MFS_Azr1_MDR_like"/>
    <property type="match status" value="1"/>
</dbReference>
<evidence type="ECO:0000259" key="9">
    <source>
        <dbReference type="PROSITE" id="PS50850"/>
    </source>
</evidence>
<comment type="caution">
    <text evidence="10">The sequence shown here is derived from an EMBL/GenBank/DDBJ whole genome shotgun (WGS) entry which is preliminary data.</text>
</comment>
<feature type="compositionally biased region" description="Polar residues" evidence="7">
    <location>
        <begin position="560"/>
        <end position="573"/>
    </location>
</feature>
<dbReference type="InterPro" id="IPR036259">
    <property type="entry name" value="MFS_trans_sf"/>
</dbReference>
<feature type="transmembrane region" description="Helical" evidence="8">
    <location>
        <begin position="159"/>
        <end position="180"/>
    </location>
</feature>
<dbReference type="InterPro" id="IPR004638">
    <property type="entry name" value="EmrB-like"/>
</dbReference>
<evidence type="ECO:0000256" key="1">
    <source>
        <dbReference type="ARBA" id="ARBA00004651"/>
    </source>
</evidence>
<accession>A0ABV5JPG1</accession>
<feature type="transmembrane region" description="Helical" evidence="8">
    <location>
        <begin position="220"/>
        <end position="239"/>
    </location>
</feature>
<evidence type="ECO:0000256" key="2">
    <source>
        <dbReference type="ARBA" id="ARBA00022448"/>
    </source>
</evidence>
<protein>
    <submittedName>
        <fullName evidence="10">MDR family MFS transporter</fullName>
    </submittedName>
</protein>
<feature type="transmembrane region" description="Helical" evidence="8">
    <location>
        <begin position="355"/>
        <end position="374"/>
    </location>
</feature>
<proteinExistence type="predicted"/>
<dbReference type="SUPFAM" id="SSF103473">
    <property type="entry name" value="MFS general substrate transporter"/>
    <property type="match status" value="1"/>
</dbReference>
<dbReference type="PRINTS" id="PR01035">
    <property type="entry name" value="TCRTETA"/>
</dbReference>
<keyword evidence="5 8" id="KW-1133">Transmembrane helix</keyword>
<sequence>MTSTSTAQPAPTGDDPMTLTPRTVWIIFGALMAGMFLASLDQSILGPAMPTIVGELNGVQHQAWIITIYILAVAITMPLYGKFGDLFGRRNLFLTAIAIFTIGSIGSGSAGFFTDPATEAGFWELVAWRGVQGLGGGGLMILSQAIIADIVPASERGKYMGPMGAIFGISAVAGPLLGGFFTDTAHWRWCFWINVPIGIIAFVLAWKFMKLPVKHSTAKLDWAGILFMVLGTAGLVLVTDLGGDQLAWDSPGMIAMIIGTVASVIALVLVERRADEPILPLHLFTGRVFIVATVIAFILGVAMFAAIGFVPTFLQMSTGTSAAGSGLLMIPMMVGLMATSIGSGIAITKTGKYRIYPIVGMALTTVTVMVMTQMTGSTPIWQIMGMLLFFGAGLGLVMQVIVLAVQNAVDPHEVGVATSSNNYFREIGAAIGTAWFGSLFTGRLIDNLTETVAANPEQAMAAGLNPSGVTPAFVATLPDPLHQGIVDSYANALAPALWFIVPVLAVALLFAFFLPQVKLSDEAGMIARGEAVWDDGTGQAAGGSDGSLQDQDQDHDDDNVTISPTGDSTPEPA</sequence>
<keyword evidence="11" id="KW-1185">Reference proteome</keyword>
<reference evidence="10 11" key="1">
    <citation type="submission" date="2024-09" db="EMBL/GenBank/DDBJ databases">
        <authorList>
            <person name="Sun Q."/>
            <person name="Mori K."/>
        </authorList>
    </citation>
    <scope>NUCLEOTIDE SEQUENCE [LARGE SCALE GENOMIC DNA]</scope>
    <source>
        <strain evidence="10 11">CCM 7659</strain>
    </source>
</reference>
<feature type="transmembrane region" description="Helical" evidence="8">
    <location>
        <begin position="23"/>
        <end position="41"/>
    </location>
</feature>
<dbReference type="InterPro" id="IPR001958">
    <property type="entry name" value="Tet-R_TetA/multi-R_MdtG-like"/>
</dbReference>
<dbReference type="Pfam" id="PF07690">
    <property type="entry name" value="MFS_1"/>
    <property type="match status" value="1"/>
</dbReference>
<keyword evidence="4 8" id="KW-0812">Transmembrane</keyword>
<feature type="transmembrane region" description="Helical" evidence="8">
    <location>
        <begin position="92"/>
        <end position="114"/>
    </location>
</feature>
<evidence type="ECO:0000256" key="5">
    <source>
        <dbReference type="ARBA" id="ARBA00022989"/>
    </source>
</evidence>